<evidence type="ECO:0000313" key="1">
    <source>
        <dbReference type="EMBL" id="KFJ42314.1"/>
    </source>
</evidence>
<dbReference type="RefSeq" id="WP_155269602.1">
    <property type="nucleotide sequence ID" value="NZ_JACTRV010000017.1"/>
</dbReference>
<dbReference type="AlphaFoldDB" id="A0AAW3D9G9"/>
<dbReference type="Proteomes" id="UP000029117">
    <property type="component" value="Unassembled WGS sequence"/>
</dbReference>
<sequence length="53" mass="5720">MTKQWAVIGGGVAGITLTNQDIVHLRPLGNAQSAIQRLLLKNQLRSLISVVLI</sequence>
<proteinExistence type="predicted"/>
<organism evidence="1 2">
    <name type="scientific">Francisella philomiragia</name>
    <dbReference type="NCBI Taxonomy" id="28110"/>
    <lineage>
        <taxon>Bacteria</taxon>
        <taxon>Pseudomonadati</taxon>
        <taxon>Pseudomonadota</taxon>
        <taxon>Gammaproteobacteria</taxon>
        <taxon>Thiotrichales</taxon>
        <taxon>Francisellaceae</taxon>
        <taxon>Francisella</taxon>
    </lineage>
</organism>
<dbReference type="EMBL" id="JOUE01000006">
    <property type="protein sequence ID" value="KFJ42314.1"/>
    <property type="molecule type" value="Genomic_DNA"/>
</dbReference>
<comment type="caution">
    <text evidence="1">The sequence shown here is derived from an EMBL/GenBank/DDBJ whole genome shotgun (WGS) entry which is preliminary data.</text>
</comment>
<gene>
    <name evidence="1" type="ORF">DR78_432</name>
</gene>
<reference evidence="1 2" key="1">
    <citation type="submission" date="2014-04" db="EMBL/GenBank/DDBJ databases">
        <authorList>
            <person name="Bishop-Lilly K.A."/>
            <person name="Broomall S.M."/>
            <person name="Chain P.S."/>
            <person name="Chertkov O."/>
            <person name="Coyne S.R."/>
            <person name="Daligault H.E."/>
            <person name="Davenport K.W."/>
            <person name="Erkkila T."/>
            <person name="Frey K.G."/>
            <person name="Gibbons H.S."/>
            <person name="Gu W."/>
            <person name="Jaissle J."/>
            <person name="Johnson S.L."/>
            <person name="Koroleva G.I."/>
            <person name="Ladner J.T."/>
            <person name="Lo C.-C."/>
            <person name="Minogue T.D."/>
            <person name="Munk C."/>
            <person name="Palacios G.F."/>
            <person name="Redden C.L."/>
            <person name="Rosenzweig C.N."/>
            <person name="Scholz M.B."/>
            <person name="Teshima H."/>
            <person name="Xu Y."/>
        </authorList>
    </citation>
    <scope>NUCLEOTIDE SEQUENCE [LARGE SCALE GENOMIC DNA]</scope>
    <source>
        <strain evidence="1 2">FAJ</strain>
    </source>
</reference>
<accession>A0AAW3D9G9</accession>
<evidence type="ECO:0000313" key="2">
    <source>
        <dbReference type="Proteomes" id="UP000029117"/>
    </source>
</evidence>
<name>A0AAW3D9G9_9GAMM</name>
<protein>
    <submittedName>
        <fullName evidence="1">Phosphomannomutase domain protein</fullName>
    </submittedName>
</protein>